<keyword evidence="3" id="KW-1133">Transmembrane helix</keyword>
<evidence type="ECO:0000256" key="2">
    <source>
        <dbReference type="ARBA" id="ARBA00023157"/>
    </source>
</evidence>
<feature type="transmembrane region" description="Helical" evidence="3">
    <location>
        <begin position="312"/>
        <end position="329"/>
    </location>
</feature>
<dbReference type="Pfam" id="PF23344">
    <property type="entry name" value="ZP-N"/>
    <property type="match status" value="1"/>
</dbReference>
<keyword evidence="1" id="KW-0732">Signal</keyword>
<dbReference type="AlphaFoldDB" id="A0A672FRI7"/>
<evidence type="ECO:0000259" key="4">
    <source>
        <dbReference type="PROSITE" id="PS51034"/>
    </source>
</evidence>
<dbReference type="SMART" id="SM00241">
    <property type="entry name" value="ZP"/>
    <property type="match status" value="1"/>
</dbReference>
<name>A0A672FRI7_SALFA</name>
<evidence type="ECO:0000313" key="5">
    <source>
        <dbReference type="Ensembl" id="ENSSFAP00005009278.1"/>
    </source>
</evidence>
<accession>A0A672FRI7</accession>
<dbReference type="Ensembl" id="ENSSFAT00005009716.1">
    <property type="protein sequence ID" value="ENSSFAP00005009278.1"/>
    <property type="gene ID" value="ENSSFAG00005005340.1"/>
</dbReference>
<keyword evidence="3" id="KW-0812">Transmembrane</keyword>
<dbReference type="PANTHER" id="PTHR14002">
    <property type="entry name" value="ENDOGLIN/TGF-BETA RECEPTOR TYPE III"/>
    <property type="match status" value="1"/>
</dbReference>
<dbReference type="Proteomes" id="UP000472267">
    <property type="component" value="Chromosome 14"/>
</dbReference>
<keyword evidence="6" id="KW-1185">Reference proteome</keyword>
<dbReference type="InterPro" id="IPR055355">
    <property type="entry name" value="ZP-C"/>
</dbReference>
<dbReference type="Pfam" id="PF00100">
    <property type="entry name" value="Zona_pellucida"/>
    <property type="match status" value="1"/>
</dbReference>
<protein>
    <submittedName>
        <fullName evidence="5">Si:dkey-4p15.5</fullName>
    </submittedName>
</protein>
<dbReference type="PROSITE" id="PS51034">
    <property type="entry name" value="ZP_2"/>
    <property type="match status" value="1"/>
</dbReference>
<proteinExistence type="predicted"/>
<feature type="transmembrane region" description="Helical" evidence="3">
    <location>
        <begin position="341"/>
        <end position="364"/>
    </location>
</feature>
<reference evidence="5" key="1">
    <citation type="submission" date="2019-06" db="EMBL/GenBank/DDBJ databases">
        <authorList>
            <consortium name="Wellcome Sanger Institute Data Sharing"/>
        </authorList>
    </citation>
    <scope>NUCLEOTIDE SEQUENCE [LARGE SCALE GENOMIC DNA]</scope>
</reference>
<feature type="domain" description="ZP" evidence="4">
    <location>
        <begin position="47"/>
        <end position="330"/>
    </location>
</feature>
<organism evidence="5 6">
    <name type="scientific">Salarias fasciatus</name>
    <name type="common">Jewelled blenny</name>
    <name type="synonym">Blennius fasciatus</name>
    <dbReference type="NCBI Taxonomy" id="181472"/>
    <lineage>
        <taxon>Eukaryota</taxon>
        <taxon>Metazoa</taxon>
        <taxon>Chordata</taxon>
        <taxon>Craniata</taxon>
        <taxon>Vertebrata</taxon>
        <taxon>Euteleostomi</taxon>
        <taxon>Actinopterygii</taxon>
        <taxon>Neopterygii</taxon>
        <taxon>Teleostei</taxon>
        <taxon>Neoteleostei</taxon>
        <taxon>Acanthomorphata</taxon>
        <taxon>Ovalentaria</taxon>
        <taxon>Blenniimorphae</taxon>
        <taxon>Blenniiformes</taxon>
        <taxon>Blennioidei</taxon>
        <taxon>Blenniidae</taxon>
        <taxon>Salariinae</taxon>
        <taxon>Salarias</taxon>
    </lineage>
</organism>
<dbReference type="OMA" id="VLKFRFP"/>
<reference evidence="5" key="2">
    <citation type="submission" date="2025-08" db="UniProtKB">
        <authorList>
            <consortium name="Ensembl"/>
        </authorList>
    </citation>
    <scope>IDENTIFICATION</scope>
</reference>
<evidence type="ECO:0000313" key="6">
    <source>
        <dbReference type="Proteomes" id="UP000472267"/>
    </source>
</evidence>
<keyword evidence="2" id="KW-1015">Disulfide bond</keyword>
<dbReference type="InParanoid" id="A0A672FRI7"/>
<dbReference type="Gene3D" id="2.60.40.4100">
    <property type="entry name" value="Zona pellucida, ZP-C domain"/>
    <property type="match status" value="1"/>
</dbReference>
<dbReference type="InterPro" id="IPR055356">
    <property type="entry name" value="ZP-N"/>
</dbReference>
<dbReference type="InterPro" id="IPR042235">
    <property type="entry name" value="ZP-C_dom"/>
</dbReference>
<dbReference type="PANTHER" id="PTHR14002:SF10">
    <property type="entry name" value="ZONA PELLUCIDA-LIKE DOMAIN-CONTAINING PROTEIN 1-RELATED"/>
    <property type="match status" value="1"/>
</dbReference>
<reference evidence="5" key="3">
    <citation type="submission" date="2025-09" db="UniProtKB">
        <authorList>
            <consortium name="Ensembl"/>
        </authorList>
    </citation>
    <scope>IDENTIFICATION</scope>
</reference>
<dbReference type="InterPro" id="IPR001507">
    <property type="entry name" value="ZP_dom"/>
</dbReference>
<sequence>TKDIWLMLKKIKKSRVKAQFRLLYYLLCFDVRSLILLSPENSDMMVNCDTMDMEVSIYLCPVYNAQYNESLMVLNNQVGSAECYGTPDWTATPPVLRFRFPLNGSTFSACHHKLRTTSTVGTGAFAAFSDVPFVNISGTINSVDPSAGQITYREQVMYKYSCNYPMQYLLNNTELAIGCKNASLRSKKCYVLQNDLDHSTPLIIPLYGLDLKTKIYVAVKATKLTDRFHLLLDRCYATTTPYPTEKNHYDLFVGCPSDAQTKIEKNGEAQEAHFSFEAFRFVEHKNQTVSIFYLHCTTRLCEVDKCSSLKPVITLLSGILLLCSSAALTESSHEDSYSGPVVAVIVCLTIIAIFITGLTIYLVLYMRREKKASS</sequence>
<evidence type="ECO:0000256" key="3">
    <source>
        <dbReference type="SAM" id="Phobius"/>
    </source>
</evidence>
<evidence type="ECO:0000256" key="1">
    <source>
        <dbReference type="ARBA" id="ARBA00022729"/>
    </source>
</evidence>
<keyword evidence="3" id="KW-0472">Membrane</keyword>